<protein>
    <recommendedName>
        <fullName evidence="5">Growth-regulating factor</fullName>
    </recommendedName>
</protein>
<dbReference type="PANTHER" id="PTHR31602:SF103">
    <property type="entry name" value="GROWTH-REGULATING FACTOR"/>
    <property type="match status" value="1"/>
</dbReference>
<dbReference type="GO" id="GO:0005524">
    <property type="term" value="F:ATP binding"/>
    <property type="evidence" value="ECO:0007669"/>
    <property type="project" value="UniProtKB-UniRule"/>
</dbReference>
<dbReference type="GO" id="GO:0006355">
    <property type="term" value="P:regulation of DNA-templated transcription"/>
    <property type="evidence" value="ECO:0007669"/>
    <property type="project" value="InterPro"/>
</dbReference>
<dbReference type="GO" id="GO:0099402">
    <property type="term" value="P:plant organ development"/>
    <property type="evidence" value="ECO:0007669"/>
    <property type="project" value="UniProtKB-ARBA"/>
</dbReference>
<keyword evidence="5" id="KW-0010">Activator</keyword>
<feature type="domain" description="WRC" evidence="8">
    <location>
        <begin position="375"/>
        <end position="419"/>
    </location>
</feature>
<organism evidence="9 10">
    <name type="scientific">Quercus suber</name>
    <name type="common">Cork oak</name>
    <dbReference type="NCBI Taxonomy" id="58331"/>
    <lineage>
        <taxon>Eukaryota</taxon>
        <taxon>Viridiplantae</taxon>
        <taxon>Streptophyta</taxon>
        <taxon>Embryophyta</taxon>
        <taxon>Tracheophyta</taxon>
        <taxon>Spermatophyta</taxon>
        <taxon>Magnoliopsida</taxon>
        <taxon>eudicotyledons</taxon>
        <taxon>Gunneridae</taxon>
        <taxon>Pentapetalae</taxon>
        <taxon>rosids</taxon>
        <taxon>fabids</taxon>
        <taxon>Fagales</taxon>
        <taxon>Fagaceae</taxon>
        <taxon>Quercus</taxon>
    </lineage>
</organism>
<comment type="subcellular location">
    <subcellularLocation>
        <location evidence="1 5">Nucleus</location>
    </subcellularLocation>
</comment>
<evidence type="ECO:0000256" key="5">
    <source>
        <dbReference type="RuleBase" id="RU367127"/>
    </source>
</evidence>
<sequence length="495" mass="53440">MEALLPHQSGGGGPQKLFGMASTVKVEAVKEIAQEEAQQPWIKLGLGIGASCSSSCDEAQNPVTIAIGSSSSCSCEDTQRHEKPVLLTPTQLHELQQQALIYKHLAAALPVPLHLVIPVWKSVASCFGPAIYDRYPSFIGYFSPKGFDYRTMMDPEPGRCRRTDGKKWRCGKNVVPDQKYCERHMHRGRQRSRKPVEAFKIASPSESTPSNKLTDKLAELKTKHANSPAVGLQLMTPSCTNSANSHSTSTSTTTNTNTPSSNIGSKKNEICDAVTTTRTPISATTVPATVTASITTTPATAPTLTAKSNNKIDHNTDRKDMSGNYACYNATMKSSRKRFNNINIGMSMGLDFSPKSVLQVQGCSGACFGDQNGNDLEPGRCRRTDGKKWRCSRDVVPDQKYCEQHMHRGAKKRVAASQTISVPPVSTAASHRAPPYCSTNIPNKAACAIPNTNLSISIRASPQLIHNDEKSTSSSSDTTITDTSIAANEYGSVSS</sequence>
<feature type="domain" description="QLQ" evidence="7">
    <location>
        <begin position="86"/>
        <end position="121"/>
    </location>
</feature>
<evidence type="ECO:0000256" key="2">
    <source>
        <dbReference type="ARBA" id="ARBA00008122"/>
    </source>
</evidence>
<evidence type="ECO:0000256" key="1">
    <source>
        <dbReference type="ARBA" id="ARBA00004123"/>
    </source>
</evidence>
<feature type="domain" description="WRC" evidence="8">
    <location>
        <begin position="154"/>
        <end position="198"/>
    </location>
</feature>
<evidence type="ECO:0000256" key="4">
    <source>
        <dbReference type="PROSITE-ProRule" id="PRU01002"/>
    </source>
</evidence>
<comment type="domain">
    <text evidence="5">The QLQ domain and WRC domain may be involved in protein-protein interaction and DNA-binding, respectively.</text>
</comment>
<comment type="caution">
    <text evidence="4">Lacks conserved residue(s) required for the propagation of feature annotation.</text>
</comment>
<evidence type="ECO:0000256" key="3">
    <source>
        <dbReference type="ARBA" id="ARBA00023242"/>
    </source>
</evidence>
<dbReference type="InterPro" id="IPR014977">
    <property type="entry name" value="WRC_dom"/>
</dbReference>
<dbReference type="GO" id="GO:0005634">
    <property type="term" value="C:nucleus"/>
    <property type="evidence" value="ECO:0007669"/>
    <property type="project" value="UniProtKB-SubCell"/>
</dbReference>
<accession>A0AAW0LA05</accession>
<feature type="region of interest" description="Disordered" evidence="6">
    <location>
        <begin position="238"/>
        <end position="266"/>
    </location>
</feature>
<evidence type="ECO:0000313" key="9">
    <source>
        <dbReference type="EMBL" id="KAK7847639.1"/>
    </source>
</evidence>
<dbReference type="InterPro" id="IPR014978">
    <property type="entry name" value="Gln-Leu-Gln_QLQ"/>
</dbReference>
<keyword evidence="3 5" id="KW-0539">Nucleus</keyword>
<dbReference type="EMBL" id="PKMF04000138">
    <property type="protein sequence ID" value="KAK7847639.1"/>
    <property type="molecule type" value="Genomic_DNA"/>
</dbReference>
<evidence type="ECO:0000259" key="7">
    <source>
        <dbReference type="PROSITE" id="PS51666"/>
    </source>
</evidence>
<feature type="compositionally biased region" description="Low complexity" evidence="6">
    <location>
        <begin position="472"/>
        <end position="485"/>
    </location>
</feature>
<feature type="region of interest" description="Disordered" evidence="6">
    <location>
        <begin position="466"/>
        <end position="495"/>
    </location>
</feature>
<gene>
    <name evidence="9" type="primary">GRF9</name>
    <name evidence="9" type="ORF">CFP56_006381</name>
</gene>
<proteinExistence type="inferred from homology"/>
<evidence type="ECO:0000259" key="8">
    <source>
        <dbReference type="PROSITE" id="PS51667"/>
    </source>
</evidence>
<dbReference type="Pfam" id="PF08880">
    <property type="entry name" value="QLQ"/>
    <property type="match status" value="1"/>
</dbReference>
<dbReference type="PROSITE" id="PS51667">
    <property type="entry name" value="WRC"/>
    <property type="match status" value="2"/>
</dbReference>
<dbReference type="Pfam" id="PF08879">
    <property type="entry name" value="WRC"/>
    <property type="match status" value="2"/>
</dbReference>
<dbReference type="PANTHER" id="PTHR31602">
    <property type="entry name" value="GROWTH-REGULATING FACTOR 5"/>
    <property type="match status" value="1"/>
</dbReference>
<keyword evidence="5" id="KW-0805">Transcription regulation</keyword>
<evidence type="ECO:0000256" key="6">
    <source>
        <dbReference type="SAM" id="MobiDB-lite"/>
    </source>
</evidence>
<keyword evidence="5" id="KW-0804">Transcription</keyword>
<name>A0AAW0LA05_QUESU</name>
<dbReference type="InterPro" id="IPR031137">
    <property type="entry name" value="GRF"/>
</dbReference>
<reference evidence="9 10" key="1">
    <citation type="journal article" date="2018" name="Sci. Data">
        <title>The draft genome sequence of cork oak.</title>
        <authorList>
            <person name="Ramos A.M."/>
            <person name="Usie A."/>
            <person name="Barbosa P."/>
            <person name="Barros P.M."/>
            <person name="Capote T."/>
            <person name="Chaves I."/>
            <person name="Simoes F."/>
            <person name="Abreu I."/>
            <person name="Carrasquinho I."/>
            <person name="Faro C."/>
            <person name="Guimaraes J.B."/>
            <person name="Mendonca D."/>
            <person name="Nobrega F."/>
            <person name="Rodrigues L."/>
            <person name="Saibo N.J.M."/>
            <person name="Varela M.C."/>
            <person name="Egas C."/>
            <person name="Matos J."/>
            <person name="Miguel C.M."/>
            <person name="Oliveira M.M."/>
            <person name="Ricardo C.P."/>
            <person name="Goncalves S."/>
        </authorList>
    </citation>
    <scope>NUCLEOTIDE SEQUENCE [LARGE SCALE GENOMIC DNA]</scope>
    <source>
        <strain evidence="10">cv. HL8</strain>
    </source>
</reference>
<dbReference type="Proteomes" id="UP000237347">
    <property type="component" value="Unassembled WGS sequence"/>
</dbReference>
<comment type="similarity">
    <text evidence="2 5">Belongs to the GRF family.</text>
</comment>
<dbReference type="SMART" id="SM00951">
    <property type="entry name" value="QLQ"/>
    <property type="match status" value="1"/>
</dbReference>
<comment type="caution">
    <text evidence="9">The sequence shown here is derived from an EMBL/GenBank/DDBJ whole genome shotgun (WGS) entry which is preliminary data.</text>
</comment>
<evidence type="ECO:0000313" key="10">
    <source>
        <dbReference type="Proteomes" id="UP000237347"/>
    </source>
</evidence>
<dbReference type="GO" id="GO:0006351">
    <property type="term" value="P:DNA-templated transcription"/>
    <property type="evidence" value="ECO:0007669"/>
    <property type="project" value="UniProtKB-UniRule"/>
</dbReference>
<comment type="function">
    <text evidence="5">Transcription activator.</text>
</comment>
<feature type="compositionally biased region" description="Low complexity" evidence="6">
    <location>
        <begin position="238"/>
        <end position="262"/>
    </location>
</feature>
<keyword evidence="10" id="KW-1185">Reference proteome</keyword>
<dbReference type="PROSITE" id="PS51666">
    <property type="entry name" value="QLQ"/>
    <property type="match status" value="1"/>
</dbReference>
<dbReference type="AlphaFoldDB" id="A0AAW0LA05"/>